<organism evidence="8 9">
    <name type="scientific">Adhaeribacter radiodurans</name>
    <dbReference type="NCBI Taxonomy" id="2745197"/>
    <lineage>
        <taxon>Bacteria</taxon>
        <taxon>Pseudomonadati</taxon>
        <taxon>Bacteroidota</taxon>
        <taxon>Cytophagia</taxon>
        <taxon>Cytophagales</taxon>
        <taxon>Hymenobacteraceae</taxon>
        <taxon>Adhaeribacter</taxon>
    </lineage>
</organism>
<dbReference type="PANTHER" id="PTHR30469">
    <property type="entry name" value="MULTIDRUG RESISTANCE PROTEIN MDTA"/>
    <property type="match status" value="1"/>
</dbReference>
<dbReference type="Pfam" id="PF26002">
    <property type="entry name" value="Beta-barrel_AprE"/>
    <property type="match status" value="1"/>
</dbReference>
<feature type="domain" description="Multidrug resistance protein MdtA-like barrel-sandwich hybrid" evidence="5">
    <location>
        <begin position="67"/>
        <end position="226"/>
    </location>
</feature>
<keyword evidence="9" id="KW-1185">Reference proteome</keyword>
<dbReference type="EMBL" id="CP055153">
    <property type="protein sequence ID" value="QMU28683.1"/>
    <property type="molecule type" value="Genomic_DNA"/>
</dbReference>
<name>A0A7L7L7D8_9BACT</name>
<dbReference type="InterPro" id="IPR058649">
    <property type="entry name" value="CzcB_C"/>
</dbReference>
<feature type="coiled-coil region" evidence="2">
    <location>
        <begin position="106"/>
        <end position="133"/>
    </location>
</feature>
<dbReference type="Gene3D" id="2.40.50.100">
    <property type="match status" value="1"/>
</dbReference>
<feature type="region of interest" description="Disordered" evidence="3">
    <location>
        <begin position="351"/>
        <end position="387"/>
    </location>
</feature>
<evidence type="ECO:0000259" key="6">
    <source>
        <dbReference type="Pfam" id="PF25975"/>
    </source>
</evidence>
<evidence type="ECO:0000259" key="5">
    <source>
        <dbReference type="Pfam" id="PF25917"/>
    </source>
</evidence>
<evidence type="ECO:0000259" key="4">
    <source>
        <dbReference type="Pfam" id="PF25876"/>
    </source>
</evidence>
<dbReference type="Pfam" id="PF25876">
    <property type="entry name" value="HH_MFP_RND"/>
    <property type="match status" value="1"/>
</dbReference>
<dbReference type="Gene3D" id="1.10.287.470">
    <property type="entry name" value="Helix hairpin bin"/>
    <property type="match status" value="1"/>
</dbReference>
<proteinExistence type="inferred from homology"/>
<feature type="domain" description="CzcB-like C-terminal circularly permuted SH3-like" evidence="6">
    <location>
        <begin position="393"/>
        <end position="432"/>
    </location>
</feature>
<dbReference type="InterPro" id="IPR006143">
    <property type="entry name" value="RND_pump_MFP"/>
</dbReference>
<sequence length="470" mass="51107">MAKRNSNRLLYIIGAVALVLIVGLVVAKKQGWIGKPNGVEVIVVKAKRTKIVEKVSASGKVQPEVEVKISPDVSGEITELHVKEGDSVVKGQLLLRIRADNYQSMVEAQRARVNTERANLAQAKAQLSQLIASSSNIRLTHQRNTELFKQKVISQSEFDQSKAQYDASIQEIESARQRVRASEFNLKSSQASLNDANENLRKTTIYAPVSGTVSKLAVERGERVVGTSQMAGTEMLRIANLNSMEVRVNVNENDIIRVGLGDSAIVEVDSYSNDDTKFRGVVTAIANTAKDATTLEAVTEFEVRIRLLSDSYHNLKKKNSTPFRPGMTASVDIITEQKENVLSVPLAAVTTRTEGDNEGNKNPGNSNQGNNNPDNANGDNNANTKPAPAENLKEVIFVQENGKAKMVEVKTGISDFDNIEITSGLKPGQEVISGPFRAVTKQLKNGTAVIIKDEKTLNKAGGDEKEEGNT</sequence>
<evidence type="ECO:0000313" key="8">
    <source>
        <dbReference type="EMBL" id="QMU28683.1"/>
    </source>
</evidence>
<dbReference type="AlphaFoldDB" id="A0A7L7L7D8"/>
<evidence type="ECO:0000259" key="7">
    <source>
        <dbReference type="Pfam" id="PF26002"/>
    </source>
</evidence>
<dbReference type="KEGG" id="add:HUW48_11835"/>
<dbReference type="Pfam" id="PF25917">
    <property type="entry name" value="BSH_RND"/>
    <property type="match status" value="1"/>
</dbReference>
<dbReference type="Gene3D" id="2.40.30.170">
    <property type="match status" value="1"/>
</dbReference>
<evidence type="ECO:0000256" key="1">
    <source>
        <dbReference type="ARBA" id="ARBA00009477"/>
    </source>
</evidence>
<dbReference type="Proteomes" id="UP000514509">
    <property type="component" value="Chromosome"/>
</dbReference>
<evidence type="ECO:0000313" key="9">
    <source>
        <dbReference type="Proteomes" id="UP000514509"/>
    </source>
</evidence>
<dbReference type="InterPro" id="IPR058624">
    <property type="entry name" value="MdtA-like_HH"/>
</dbReference>
<dbReference type="GO" id="GO:0015562">
    <property type="term" value="F:efflux transmembrane transporter activity"/>
    <property type="evidence" value="ECO:0007669"/>
    <property type="project" value="TreeGrafter"/>
</dbReference>
<dbReference type="RefSeq" id="WP_182415867.1">
    <property type="nucleotide sequence ID" value="NZ_CP055153.1"/>
</dbReference>
<feature type="domain" description="Multidrug resistance protein MdtA-like alpha-helical hairpin" evidence="4">
    <location>
        <begin position="119"/>
        <end position="202"/>
    </location>
</feature>
<dbReference type="SUPFAM" id="SSF111369">
    <property type="entry name" value="HlyD-like secretion proteins"/>
    <property type="match status" value="1"/>
</dbReference>
<dbReference type="PANTHER" id="PTHR30469:SF33">
    <property type="entry name" value="SLR1207 PROTEIN"/>
    <property type="match status" value="1"/>
</dbReference>
<dbReference type="GO" id="GO:1990281">
    <property type="term" value="C:efflux pump complex"/>
    <property type="evidence" value="ECO:0007669"/>
    <property type="project" value="TreeGrafter"/>
</dbReference>
<feature type="compositionally biased region" description="Low complexity" evidence="3">
    <location>
        <begin position="360"/>
        <end position="383"/>
    </location>
</feature>
<accession>A0A7L7L7D8</accession>
<dbReference type="Pfam" id="PF25975">
    <property type="entry name" value="CzcB_C"/>
    <property type="match status" value="1"/>
</dbReference>
<protein>
    <submittedName>
        <fullName evidence="8">Efflux RND transporter periplasmic adaptor subunit</fullName>
    </submittedName>
</protein>
<dbReference type="InterPro" id="IPR058625">
    <property type="entry name" value="MdtA-like_BSH"/>
</dbReference>
<dbReference type="Gene3D" id="2.40.420.20">
    <property type="match status" value="1"/>
</dbReference>
<dbReference type="NCBIfam" id="TIGR01730">
    <property type="entry name" value="RND_mfp"/>
    <property type="match status" value="1"/>
</dbReference>
<reference evidence="8 9" key="1">
    <citation type="submission" date="2020-08" db="EMBL/GenBank/DDBJ databases">
        <title>Adhaeribacter dokdonensis sp. nov., isolated from the rhizosphere of Elymus tsukushiensis, a plant native to the Dokdo Islands, Republic of Korea.</title>
        <authorList>
            <person name="Ghim S.Y."/>
        </authorList>
    </citation>
    <scope>NUCLEOTIDE SEQUENCE [LARGE SCALE GENOMIC DNA]</scope>
    <source>
        <strain evidence="8 9">KUDC8001</strain>
    </source>
</reference>
<feature type="domain" description="AprE-like beta-barrel" evidence="7">
    <location>
        <begin position="245"/>
        <end position="335"/>
    </location>
</feature>
<gene>
    <name evidence="8" type="ORF">HUW48_11835</name>
</gene>
<dbReference type="InterPro" id="IPR058982">
    <property type="entry name" value="Beta-barrel_AprE"/>
</dbReference>
<comment type="similarity">
    <text evidence="1">Belongs to the membrane fusion protein (MFP) (TC 8.A.1) family.</text>
</comment>
<evidence type="ECO:0000256" key="3">
    <source>
        <dbReference type="SAM" id="MobiDB-lite"/>
    </source>
</evidence>
<evidence type="ECO:0000256" key="2">
    <source>
        <dbReference type="SAM" id="Coils"/>
    </source>
</evidence>
<keyword evidence="2" id="KW-0175">Coiled coil</keyword>